<organism evidence="1 2">
    <name type="scientific">Murimonas intestini</name>
    <dbReference type="NCBI Taxonomy" id="1337051"/>
    <lineage>
        <taxon>Bacteria</taxon>
        <taxon>Bacillati</taxon>
        <taxon>Bacillota</taxon>
        <taxon>Clostridia</taxon>
        <taxon>Lachnospirales</taxon>
        <taxon>Lachnospiraceae</taxon>
        <taxon>Murimonas</taxon>
    </lineage>
</organism>
<gene>
    <name evidence="1" type="ORF">C7383_11911</name>
</gene>
<comment type="caution">
    <text evidence="1">The sequence shown here is derived from an EMBL/GenBank/DDBJ whole genome shotgun (WGS) entry which is preliminary data.</text>
</comment>
<evidence type="ECO:0008006" key="3">
    <source>
        <dbReference type="Google" id="ProtNLM"/>
    </source>
</evidence>
<name>A0AB73SY84_9FIRM</name>
<keyword evidence="2" id="KW-1185">Reference proteome</keyword>
<protein>
    <recommendedName>
        <fullName evidence="3">Kinase</fullName>
    </recommendedName>
</protein>
<dbReference type="RefSeq" id="WP_109748574.1">
    <property type="nucleotide sequence ID" value="NZ_JANKBI010000020.1"/>
</dbReference>
<dbReference type="EMBL" id="QGGY01000019">
    <property type="protein sequence ID" value="PWJ72307.1"/>
    <property type="molecule type" value="Genomic_DNA"/>
</dbReference>
<evidence type="ECO:0000313" key="1">
    <source>
        <dbReference type="EMBL" id="PWJ72307.1"/>
    </source>
</evidence>
<dbReference type="Proteomes" id="UP000245412">
    <property type="component" value="Unassembled WGS sequence"/>
</dbReference>
<proteinExistence type="predicted"/>
<accession>A0AB73SY84</accession>
<evidence type="ECO:0000313" key="2">
    <source>
        <dbReference type="Proteomes" id="UP000245412"/>
    </source>
</evidence>
<reference evidence="1 2" key="1">
    <citation type="submission" date="2018-05" db="EMBL/GenBank/DDBJ databases">
        <authorList>
            <person name="Goeker M."/>
            <person name="Huntemann M."/>
            <person name="Clum A."/>
            <person name="Pillay M."/>
            <person name="Palaniappan K."/>
            <person name="Varghese N."/>
            <person name="Mikhailova N."/>
            <person name="Stamatis D."/>
            <person name="Reddy T."/>
            <person name="Daum C."/>
            <person name="Shapiro N."/>
            <person name="Ivanova N."/>
            <person name="Kyrpides N."/>
            <person name="Woyke T."/>
        </authorList>
    </citation>
    <scope>NUCLEOTIDE SEQUENCE [LARGE SCALE GENOMIC DNA]</scope>
    <source>
        <strain evidence="1 2">DSM 26524</strain>
    </source>
</reference>
<dbReference type="AlphaFoldDB" id="A0AB73SY84"/>
<sequence length="78" mass="9303">MRLIKVQNTLKKMNLQFEYTEIEGCGSLDFGYRGLRYHIWEFRDGEWGVETNIRQGGKDEELLGEYEDEIVKILGEWK</sequence>